<dbReference type="RefSeq" id="WP_283831847.1">
    <property type="nucleotide sequence ID" value="NZ_JASJEU010000013.1"/>
</dbReference>
<keyword evidence="4" id="KW-1185">Reference proteome</keyword>
<dbReference type="InterPro" id="IPR016181">
    <property type="entry name" value="Acyl_CoA_acyltransferase"/>
</dbReference>
<comment type="subcellular location">
    <subcellularLocation>
        <location evidence="1">Membrane</location>
        <topology evidence="1">Multi-pass membrane protein</topology>
    </subcellularLocation>
</comment>
<dbReference type="EMBL" id="JASJEU010000013">
    <property type="protein sequence ID" value="MDJ1650497.1"/>
    <property type="molecule type" value="Genomic_DNA"/>
</dbReference>
<dbReference type="InterPro" id="IPR016732">
    <property type="entry name" value="UCP018688"/>
</dbReference>
<dbReference type="Gene3D" id="3.40.630.30">
    <property type="match status" value="1"/>
</dbReference>
<evidence type="ECO:0000313" key="4">
    <source>
        <dbReference type="Proteomes" id="UP001232750"/>
    </source>
</evidence>
<dbReference type="PIRSF" id="PIRSF018688">
    <property type="entry name" value="UCP018688"/>
    <property type="match status" value="1"/>
</dbReference>
<dbReference type="PANTHER" id="PTHR41373:SF1">
    <property type="entry name" value="PHOSPHATIDYLGLYCEROL LYSYLTRANSFERASE C-TERMINAL DOMAIN-CONTAINING PROTEIN"/>
    <property type="match status" value="1"/>
</dbReference>
<accession>A0ABT7DM63</accession>
<dbReference type="Proteomes" id="UP001232750">
    <property type="component" value="Unassembled WGS sequence"/>
</dbReference>
<dbReference type="SUPFAM" id="SSF55729">
    <property type="entry name" value="Acyl-CoA N-acyltransferases (Nat)"/>
    <property type="match status" value="2"/>
</dbReference>
<name>A0ABT7DM63_9ACTN</name>
<feature type="domain" description="Phosphatidylglycerol lysyltransferase C-terminal" evidence="2">
    <location>
        <begin position="21"/>
        <end position="297"/>
    </location>
</feature>
<evidence type="ECO:0000259" key="2">
    <source>
        <dbReference type="Pfam" id="PF09924"/>
    </source>
</evidence>
<evidence type="ECO:0000313" key="3">
    <source>
        <dbReference type="EMBL" id="MDJ1650497.1"/>
    </source>
</evidence>
<proteinExistence type="predicted"/>
<gene>
    <name evidence="3" type="ORF">QNJ86_06770</name>
</gene>
<reference evidence="3 4" key="1">
    <citation type="submission" date="2023-05" db="EMBL/GenBank/DDBJ databases">
        <title>Gordonibacter KGMB12511T sp. nov., isolated from faeces of healthy Korean.</title>
        <authorList>
            <person name="Kim H.S."/>
            <person name="Kim J.-S."/>
            <person name="Suh M.K."/>
            <person name="Eom M.K."/>
            <person name="Do H.E."/>
            <person name="Lee J.-S."/>
        </authorList>
    </citation>
    <scope>NUCLEOTIDE SEQUENCE [LARGE SCALE GENOMIC DNA]</scope>
    <source>
        <strain evidence="3 4">KGMB12511</strain>
    </source>
</reference>
<dbReference type="PANTHER" id="PTHR41373">
    <property type="entry name" value="DUF2156 DOMAIN-CONTAINING PROTEIN"/>
    <property type="match status" value="1"/>
</dbReference>
<dbReference type="Pfam" id="PF09924">
    <property type="entry name" value="LPG_synthase_C"/>
    <property type="match status" value="1"/>
</dbReference>
<sequence>MNFRTLRLEDKEAIDQVLKPLGRNDSALGFANLFSLTEKYGTEVCLEKGVLYVRQNDRVPNAVAYYPPFGAADLPATVERMLAAAADADERAVLVGISPEEKVLLEEALSGAFSFSADRAFADYLYHTDVIAAYKGPALAKKRRETNKFYQLYGDDVELEPIDPARLDDLAAFQQTWFETSRRRGTDEHPLELEHRKILLDLNHFAALDLEGIVLRIKGVVQGYAYGSLLPGGAFDVMVLKGNLDYRYIWRALLKELSQSVQDRAPLLNLEEDLGLPGLRENKLSYQPCTLLEKYQAVPVASS</sequence>
<evidence type="ECO:0000256" key="1">
    <source>
        <dbReference type="ARBA" id="ARBA00004141"/>
    </source>
</evidence>
<protein>
    <submittedName>
        <fullName evidence="3">Phosphatidylglycerol lysyltransferase domain-containing protein</fullName>
    </submittedName>
</protein>
<comment type="caution">
    <text evidence="3">The sequence shown here is derived from an EMBL/GenBank/DDBJ whole genome shotgun (WGS) entry which is preliminary data.</text>
</comment>
<dbReference type="InterPro" id="IPR024320">
    <property type="entry name" value="LPG_synthase_C"/>
</dbReference>
<organism evidence="3 4">
    <name type="scientific">Gordonibacter faecis</name>
    <dbReference type="NCBI Taxonomy" id="3047475"/>
    <lineage>
        <taxon>Bacteria</taxon>
        <taxon>Bacillati</taxon>
        <taxon>Actinomycetota</taxon>
        <taxon>Coriobacteriia</taxon>
        <taxon>Eggerthellales</taxon>
        <taxon>Eggerthellaceae</taxon>
        <taxon>Gordonibacter</taxon>
    </lineage>
</organism>